<accession>A0A9K3I8A1</accession>
<dbReference type="AlphaFoldDB" id="A0A9K3I8A1"/>
<protein>
    <submittedName>
        <fullName evidence="2">Uncharacterized protein</fullName>
    </submittedName>
</protein>
<keyword evidence="1" id="KW-1133">Transmembrane helix</keyword>
<proteinExistence type="predicted"/>
<reference evidence="2" key="2">
    <citation type="submission" date="2020-06" db="EMBL/GenBank/DDBJ databases">
        <title>Helianthus annuus Genome sequencing and assembly Release 2.</title>
        <authorList>
            <person name="Gouzy J."/>
            <person name="Langlade N."/>
            <person name="Munos S."/>
        </authorList>
    </citation>
    <scope>NUCLEOTIDE SEQUENCE</scope>
    <source>
        <tissue evidence="2">Leaves</tissue>
    </source>
</reference>
<evidence type="ECO:0000313" key="3">
    <source>
        <dbReference type="Proteomes" id="UP000215914"/>
    </source>
</evidence>
<dbReference type="Gramene" id="mRNA:HanXRQr2_Chr09g0402101">
    <property type="protein sequence ID" value="mRNA:HanXRQr2_Chr09g0402101"/>
    <property type="gene ID" value="HanXRQr2_Chr09g0402101"/>
</dbReference>
<keyword evidence="3" id="KW-1185">Reference proteome</keyword>
<organism evidence="2 3">
    <name type="scientific">Helianthus annuus</name>
    <name type="common">Common sunflower</name>
    <dbReference type="NCBI Taxonomy" id="4232"/>
    <lineage>
        <taxon>Eukaryota</taxon>
        <taxon>Viridiplantae</taxon>
        <taxon>Streptophyta</taxon>
        <taxon>Embryophyta</taxon>
        <taxon>Tracheophyta</taxon>
        <taxon>Spermatophyta</taxon>
        <taxon>Magnoliopsida</taxon>
        <taxon>eudicotyledons</taxon>
        <taxon>Gunneridae</taxon>
        <taxon>Pentapetalae</taxon>
        <taxon>asterids</taxon>
        <taxon>campanulids</taxon>
        <taxon>Asterales</taxon>
        <taxon>Asteraceae</taxon>
        <taxon>Asteroideae</taxon>
        <taxon>Heliantheae alliance</taxon>
        <taxon>Heliantheae</taxon>
        <taxon>Helianthus</taxon>
    </lineage>
</organism>
<reference evidence="2" key="1">
    <citation type="journal article" date="2017" name="Nature">
        <title>The sunflower genome provides insights into oil metabolism, flowering and Asterid evolution.</title>
        <authorList>
            <person name="Badouin H."/>
            <person name="Gouzy J."/>
            <person name="Grassa C.J."/>
            <person name="Murat F."/>
            <person name="Staton S.E."/>
            <person name="Cottret L."/>
            <person name="Lelandais-Briere C."/>
            <person name="Owens G.L."/>
            <person name="Carrere S."/>
            <person name="Mayjonade B."/>
            <person name="Legrand L."/>
            <person name="Gill N."/>
            <person name="Kane N.C."/>
            <person name="Bowers J.E."/>
            <person name="Hubner S."/>
            <person name="Bellec A."/>
            <person name="Berard A."/>
            <person name="Berges H."/>
            <person name="Blanchet N."/>
            <person name="Boniface M.C."/>
            <person name="Brunel D."/>
            <person name="Catrice O."/>
            <person name="Chaidir N."/>
            <person name="Claudel C."/>
            <person name="Donnadieu C."/>
            <person name="Faraut T."/>
            <person name="Fievet G."/>
            <person name="Helmstetter N."/>
            <person name="King M."/>
            <person name="Knapp S.J."/>
            <person name="Lai Z."/>
            <person name="Le Paslier M.C."/>
            <person name="Lippi Y."/>
            <person name="Lorenzon L."/>
            <person name="Mandel J.R."/>
            <person name="Marage G."/>
            <person name="Marchand G."/>
            <person name="Marquand E."/>
            <person name="Bret-Mestries E."/>
            <person name="Morien E."/>
            <person name="Nambeesan S."/>
            <person name="Nguyen T."/>
            <person name="Pegot-Espagnet P."/>
            <person name="Pouilly N."/>
            <person name="Raftis F."/>
            <person name="Sallet E."/>
            <person name="Schiex T."/>
            <person name="Thomas J."/>
            <person name="Vandecasteele C."/>
            <person name="Vares D."/>
            <person name="Vear F."/>
            <person name="Vautrin S."/>
            <person name="Crespi M."/>
            <person name="Mangin B."/>
            <person name="Burke J.M."/>
            <person name="Salse J."/>
            <person name="Munos S."/>
            <person name="Vincourt P."/>
            <person name="Rieseberg L.H."/>
            <person name="Langlade N.B."/>
        </authorList>
    </citation>
    <scope>NUCLEOTIDE SEQUENCE</scope>
    <source>
        <tissue evidence="2">Leaves</tissue>
    </source>
</reference>
<name>A0A9K3I8A1_HELAN</name>
<evidence type="ECO:0000256" key="1">
    <source>
        <dbReference type="SAM" id="Phobius"/>
    </source>
</evidence>
<dbReference type="Proteomes" id="UP000215914">
    <property type="component" value="Unassembled WGS sequence"/>
</dbReference>
<keyword evidence="1" id="KW-0812">Transmembrane</keyword>
<sequence length="68" mass="7760">MASSRVFLRSIKIFPNKRRAIWKPIFNFCFGLIPYSFGITPSASNWATLNSSSKPSILRCALCKRSYL</sequence>
<evidence type="ECO:0000313" key="2">
    <source>
        <dbReference type="EMBL" id="KAF5792088.1"/>
    </source>
</evidence>
<dbReference type="EMBL" id="MNCJ02000324">
    <property type="protein sequence ID" value="KAF5792088.1"/>
    <property type="molecule type" value="Genomic_DNA"/>
</dbReference>
<feature type="transmembrane region" description="Helical" evidence="1">
    <location>
        <begin position="20"/>
        <end position="37"/>
    </location>
</feature>
<comment type="caution">
    <text evidence="2">The sequence shown here is derived from an EMBL/GenBank/DDBJ whole genome shotgun (WGS) entry which is preliminary data.</text>
</comment>
<keyword evidence="1" id="KW-0472">Membrane</keyword>
<gene>
    <name evidence="2" type="ORF">HanXRQr2_Chr09g0402101</name>
</gene>